<dbReference type="AlphaFoldDB" id="A0AAV0VMG6"/>
<dbReference type="EMBL" id="CARXXK010000001">
    <property type="protein sequence ID" value="CAI6345489.1"/>
    <property type="molecule type" value="Genomic_DNA"/>
</dbReference>
<organism evidence="2 3">
    <name type="scientific">Macrosiphum euphorbiae</name>
    <name type="common">potato aphid</name>
    <dbReference type="NCBI Taxonomy" id="13131"/>
    <lineage>
        <taxon>Eukaryota</taxon>
        <taxon>Metazoa</taxon>
        <taxon>Ecdysozoa</taxon>
        <taxon>Arthropoda</taxon>
        <taxon>Hexapoda</taxon>
        <taxon>Insecta</taxon>
        <taxon>Pterygota</taxon>
        <taxon>Neoptera</taxon>
        <taxon>Paraneoptera</taxon>
        <taxon>Hemiptera</taxon>
        <taxon>Sternorrhyncha</taxon>
        <taxon>Aphidomorpha</taxon>
        <taxon>Aphidoidea</taxon>
        <taxon>Aphididae</taxon>
        <taxon>Macrosiphini</taxon>
        <taxon>Macrosiphum</taxon>
    </lineage>
</organism>
<evidence type="ECO:0000313" key="2">
    <source>
        <dbReference type="EMBL" id="CAI6345489.1"/>
    </source>
</evidence>
<dbReference type="Proteomes" id="UP001160148">
    <property type="component" value="Unassembled WGS sequence"/>
</dbReference>
<evidence type="ECO:0000313" key="3">
    <source>
        <dbReference type="Proteomes" id="UP001160148"/>
    </source>
</evidence>
<feature type="compositionally biased region" description="Gly residues" evidence="1">
    <location>
        <begin position="36"/>
        <end position="52"/>
    </location>
</feature>
<keyword evidence="3" id="KW-1185">Reference proteome</keyword>
<accession>A0AAV0VMG6</accession>
<feature type="compositionally biased region" description="Polar residues" evidence="1">
    <location>
        <begin position="16"/>
        <end position="29"/>
    </location>
</feature>
<proteinExistence type="predicted"/>
<feature type="region of interest" description="Disordered" evidence="1">
    <location>
        <begin position="1"/>
        <end position="60"/>
    </location>
</feature>
<name>A0AAV0VMG6_9HEMI</name>
<sequence>MISKGSSKTRVPDGSPTRSTGGDVNNNGPTKCMNGACGGYGPSSAGGGGGAGDSPAAQPRRVQVTAKILFGSVNAISTMKQNDKLHRKKSQ</sequence>
<protein>
    <submittedName>
        <fullName evidence="2">Uncharacterized protein</fullName>
    </submittedName>
</protein>
<reference evidence="2 3" key="1">
    <citation type="submission" date="2023-01" db="EMBL/GenBank/DDBJ databases">
        <authorList>
            <person name="Whitehead M."/>
        </authorList>
    </citation>
    <scope>NUCLEOTIDE SEQUENCE [LARGE SCALE GENOMIC DNA]</scope>
</reference>
<comment type="caution">
    <text evidence="2">The sequence shown here is derived from an EMBL/GenBank/DDBJ whole genome shotgun (WGS) entry which is preliminary data.</text>
</comment>
<gene>
    <name evidence="2" type="ORF">MEUPH1_LOCUS2495</name>
</gene>
<evidence type="ECO:0000256" key="1">
    <source>
        <dbReference type="SAM" id="MobiDB-lite"/>
    </source>
</evidence>